<dbReference type="Gene3D" id="1.10.3720.10">
    <property type="entry name" value="MetI-like"/>
    <property type="match status" value="1"/>
</dbReference>
<evidence type="ECO:0000256" key="6">
    <source>
        <dbReference type="ARBA" id="ARBA00022692"/>
    </source>
</evidence>
<feature type="transmembrane region" description="Helical" evidence="10">
    <location>
        <begin position="98"/>
        <end position="117"/>
    </location>
</feature>
<evidence type="ECO:0000313" key="14">
    <source>
        <dbReference type="Proteomes" id="UP001082899"/>
    </source>
</evidence>
<protein>
    <submittedName>
        <fullName evidence="13">Amino acid ABC transporter permease</fullName>
    </submittedName>
</protein>
<dbReference type="Pfam" id="PF00528">
    <property type="entry name" value="BPD_transp_1"/>
    <property type="match status" value="1"/>
</dbReference>
<dbReference type="InterPro" id="IPR010065">
    <property type="entry name" value="AA_ABC_transptr_permease_3TM"/>
</dbReference>
<feature type="transmembrane region" description="Helical" evidence="10">
    <location>
        <begin position="20"/>
        <end position="52"/>
    </location>
</feature>
<feature type="transmembrane region" description="Helical" evidence="10">
    <location>
        <begin position="64"/>
        <end position="86"/>
    </location>
</feature>
<evidence type="ECO:0000256" key="3">
    <source>
        <dbReference type="ARBA" id="ARBA00010072"/>
    </source>
</evidence>
<reference evidence="13" key="1">
    <citation type="submission" date="2022-11" db="EMBL/GenBank/DDBJ databases">
        <title>Robbsia betulipollinis sp. nov., isolated from pollen of birch (Betula pendula).</title>
        <authorList>
            <person name="Shi H."/>
            <person name="Ambika Manirajan B."/>
            <person name="Ratering S."/>
            <person name="Geissler-Plaum R."/>
            <person name="Schnell S."/>
        </authorList>
    </citation>
    <scope>NUCLEOTIDE SEQUENCE</scope>
    <source>
        <strain evidence="13">Bb-Pol-6</strain>
    </source>
</reference>
<accession>A0ABT3ZVB7</accession>
<dbReference type="SUPFAM" id="SSF161098">
    <property type="entry name" value="MetI-like"/>
    <property type="match status" value="1"/>
</dbReference>
<keyword evidence="7" id="KW-0029">Amino-acid transport</keyword>
<dbReference type="InterPro" id="IPR043429">
    <property type="entry name" value="ArtM/GltK/GlnP/TcyL/YhdX-like"/>
</dbReference>
<sequence>MNAFLSNFLDWPLIIGSLPALLGTGLVNTLVLSLFSTVLGIILGMGIALMAVSNQRWLEFPARVFVDVFRGLPAALVILLVGQGLAPLGLSLFGPNPYPLAIVALGLISSAYIAEIFRSGIQSVGKGQLAACQALGMPYWSSMRHVIVPQGIRRILPALANQFISIVKDSSLVYFLGLLMSQRDLFTIGQNTSVNTANLSPLVAAGVVYLVITIPLTHAINHLDRWTNRHANPTSGRQGRRAKRVTRGGPNTGRQNGPDDTPAGRIIPGNAAHFQAREPWDRK</sequence>
<dbReference type="InterPro" id="IPR035906">
    <property type="entry name" value="MetI-like_sf"/>
</dbReference>
<dbReference type="CDD" id="cd06261">
    <property type="entry name" value="TM_PBP2"/>
    <property type="match status" value="1"/>
</dbReference>
<feature type="transmembrane region" description="Helical" evidence="10">
    <location>
        <begin position="199"/>
        <end position="220"/>
    </location>
</feature>
<feature type="region of interest" description="Disordered" evidence="11">
    <location>
        <begin position="227"/>
        <end position="283"/>
    </location>
</feature>
<evidence type="ECO:0000256" key="8">
    <source>
        <dbReference type="ARBA" id="ARBA00022989"/>
    </source>
</evidence>
<evidence type="ECO:0000313" key="13">
    <source>
        <dbReference type="EMBL" id="MCY0389840.1"/>
    </source>
</evidence>
<keyword evidence="6 10" id="KW-0812">Transmembrane</keyword>
<keyword evidence="4 10" id="KW-0813">Transport</keyword>
<dbReference type="RefSeq" id="WP_267849785.1">
    <property type="nucleotide sequence ID" value="NZ_JAPMXC010000013.1"/>
</dbReference>
<evidence type="ECO:0000259" key="12">
    <source>
        <dbReference type="PROSITE" id="PS50928"/>
    </source>
</evidence>
<dbReference type="Proteomes" id="UP001082899">
    <property type="component" value="Unassembled WGS sequence"/>
</dbReference>
<evidence type="ECO:0000256" key="10">
    <source>
        <dbReference type="RuleBase" id="RU363032"/>
    </source>
</evidence>
<evidence type="ECO:0000256" key="2">
    <source>
        <dbReference type="ARBA" id="ARBA00004429"/>
    </source>
</evidence>
<dbReference type="InterPro" id="IPR000515">
    <property type="entry name" value="MetI-like"/>
</dbReference>
<evidence type="ECO:0000256" key="9">
    <source>
        <dbReference type="ARBA" id="ARBA00023136"/>
    </source>
</evidence>
<comment type="caution">
    <text evidence="13">The sequence shown here is derived from an EMBL/GenBank/DDBJ whole genome shotgun (WGS) entry which is preliminary data.</text>
</comment>
<evidence type="ECO:0000256" key="5">
    <source>
        <dbReference type="ARBA" id="ARBA00022475"/>
    </source>
</evidence>
<comment type="similarity">
    <text evidence="3">Belongs to the binding-protein-dependent transport system permease family. HisMQ subfamily.</text>
</comment>
<comment type="subcellular location">
    <subcellularLocation>
        <location evidence="2">Cell inner membrane</location>
        <topology evidence="2">Multi-pass membrane protein</topology>
    </subcellularLocation>
    <subcellularLocation>
        <location evidence="10">Cell membrane</location>
        <topology evidence="10">Multi-pass membrane protein</topology>
    </subcellularLocation>
</comment>
<name>A0ABT3ZVB7_9BURK</name>
<dbReference type="PROSITE" id="PS50928">
    <property type="entry name" value="ABC_TM1"/>
    <property type="match status" value="1"/>
</dbReference>
<dbReference type="PANTHER" id="PTHR30614">
    <property type="entry name" value="MEMBRANE COMPONENT OF AMINO ACID ABC TRANSPORTER"/>
    <property type="match status" value="1"/>
</dbReference>
<proteinExistence type="inferred from homology"/>
<keyword evidence="9 10" id="KW-0472">Membrane</keyword>
<dbReference type="EMBL" id="JAPMXC010000013">
    <property type="protein sequence ID" value="MCY0389840.1"/>
    <property type="molecule type" value="Genomic_DNA"/>
</dbReference>
<evidence type="ECO:0000256" key="11">
    <source>
        <dbReference type="SAM" id="MobiDB-lite"/>
    </source>
</evidence>
<dbReference type="PANTHER" id="PTHR30614:SF20">
    <property type="entry name" value="GLUTAMINE TRANSPORT SYSTEM PERMEASE PROTEIN GLNP"/>
    <property type="match status" value="1"/>
</dbReference>
<evidence type="ECO:0000256" key="7">
    <source>
        <dbReference type="ARBA" id="ARBA00022970"/>
    </source>
</evidence>
<feature type="domain" description="ABC transmembrane type-1" evidence="12">
    <location>
        <begin position="26"/>
        <end position="220"/>
    </location>
</feature>
<keyword evidence="5" id="KW-1003">Cell membrane</keyword>
<organism evidence="13 14">
    <name type="scientific">Robbsia betulipollinis</name>
    <dbReference type="NCBI Taxonomy" id="2981849"/>
    <lineage>
        <taxon>Bacteria</taxon>
        <taxon>Pseudomonadati</taxon>
        <taxon>Pseudomonadota</taxon>
        <taxon>Betaproteobacteria</taxon>
        <taxon>Burkholderiales</taxon>
        <taxon>Burkholderiaceae</taxon>
        <taxon>Robbsia</taxon>
    </lineage>
</organism>
<gene>
    <name evidence="13" type="ORF">OVY01_22120</name>
</gene>
<evidence type="ECO:0000256" key="4">
    <source>
        <dbReference type="ARBA" id="ARBA00022448"/>
    </source>
</evidence>
<dbReference type="NCBIfam" id="TIGR01726">
    <property type="entry name" value="HEQRo_perm_3TM"/>
    <property type="match status" value="1"/>
</dbReference>
<keyword evidence="8 10" id="KW-1133">Transmembrane helix</keyword>
<evidence type="ECO:0000256" key="1">
    <source>
        <dbReference type="ARBA" id="ARBA00003159"/>
    </source>
</evidence>
<keyword evidence="14" id="KW-1185">Reference proteome</keyword>
<comment type="function">
    <text evidence="1">Part of the binding-protein-dependent transport system for glutamine; probably responsible for the translocation of the substrate across the membrane.</text>
</comment>